<dbReference type="GO" id="GO:0022904">
    <property type="term" value="P:respiratory electron transport chain"/>
    <property type="evidence" value="ECO:0007669"/>
    <property type="project" value="InterPro"/>
</dbReference>
<evidence type="ECO:0000256" key="3">
    <source>
        <dbReference type="ARBA" id="ARBA00012951"/>
    </source>
</evidence>
<keyword evidence="10" id="KW-0479">Metal-binding</keyword>
<evidence type="ECO:0000256" key="10">
    <source>
        <dbReference type="ARBA" id="ARBA00022723"/>
    </source>
</evidence>
<feature type="transmembrane region" description="Helical" evidence="19">
    <location>
        <begin position="356"/>
        <end position="377"/>
    </location>
</feature>
<evidence type="ECO:0000256" key="17">
    <source>
        <dbReference type="ARBA" id="ARBA00029568"/>
    </source>
</evidence>
<evidence type="ECO:0000256" key="8">
    <source>
        <dbReference type="ARBA" id="ARBA00022660"/>
    </source>
</evidence>
<dbReference type="FunFam" id="1.20.810.10:FF:000007">
    <property type="entry name" value="Ubiquinol-cytochrome C reductase B subunit"/>
    <property type="match status" value="1"/>
</dbReference>
<accession>A0A4R7J7M7</accession>
<keyword evidence="22" id="KW-1185">Reference proteome</keyword>
<keyword evidence="15 19" id="KW-0472">Membrane</keyword>
<evidence type="ECO:0000313" key="22">
    <source>
        <dbReference type="Proteomes" id="UP000295371"/>
    </source>
</evidence>
<feature type="region of interest" description="Disordered" evidence="18">
    <location>
        <begin position="1"/>
        <end position="20"/>
    </location>
</feature>
<keyword evidence="12" id="KW-0249">Electron transport</keyword>
<protein>
    <recommendedName>
        <fullName evidence="4">Cytochrome bc1 complex cytochrome b subunit</fullName>
        <ecNumber evidence="3">7.1.1.8</ecNumber>
    </recommendedName>
    <alternativeName>
        <fullName evidence="17">Cytochrome bc1 reductase complex subunit QcrB</fullName>
    </alternativeName>
</protein>
<dbReference type="Gene3D" id="1.20.810.10">
    <property type="entry name" value="Cytochrome Bc1 Complex, Chain C"/>
    <property type="match status" value="1"/>
</dbReference>
<comment type="caution">
    <text evidence="21">The sequence shown here is derived from an EMBL/GenBank/DDBJ whole genome shotgun (WGS) entry which is preliminary data.</text>
</comment>
<keyword evidence="6" id="KW-1003">Cell membrane</keyword>
<dbReference type="EC" id="7.1.1.8" evidence="3"/>
<keyword evidence="13 19" id="KW-1133">Transmembrane helix</keyword>
<dbReference type="OrthoDB" id="9804503at2"/>
<comment type="cofactor">
    <cofactor evidence="1">
        <name>heme</name>
        <dbReference type="ChEBI" id="CHEBI:30413"/>
    </cofactor>
</comment>
<dbReference type="Proteomes" id="UP000295371">
    <property type="component" value="Unassembled WGS sequence"/>
</dbReference>
<sequence length="581" mass="63964">MAEPTTTTGTATDAAPAATAGKPHPLAPAAGIANWVDQRLGAAKLGKSFVRKIFPDHWSFLLGEIALYSFIILLLTGVFLTLWFKPTMGEVIYDGSYQFYRGLHMSEAYASTLDISFDIRGGLLMRQMHHWAAMLFIGAMTAHMLRIFFTGAFRKPREVNWLIGLALLMLGIVEGFAGYSLPDDLLSGTGLRIADGLMRSVPIVGTWVEVLIFGGEYPGDIIITRFYMAHILLVPGIILGLIAAHLALVVYHKHTQFPGPGRTERNVVGYPVFPVYAAKAGGFFFIVFGVTALMGAFLQINPLWTYGPYNPAEVTAGSQPDWYMGFAEGALRIMPGWETHFAGWGFLPPATWSWNVLIPGVGGLGILFVVLGVYPFVEQWVTGDKRDHNVLQYPWQAPNRTAFGVAGMTAYGILWMAGGNDILAIMFNLSLNFLTELFRVLIFVGPVVAFIVTKRICLGIQRRNVERVLHGSESGLMERSPSGEYHEAHVPISEDEAYLLTGSDEEHPVAATNGDARELKGKKGVVSKRRALVSRWYYADNVPKPTAEEIEEAHHHGDHGDHDDHGVEGGDHNELESSDRH</sequence>
<evidence type="ECO:0000256" key="4">
    <source>
        <dbReference type="ARBA" id="ARBA00016116"/>
    </source>
</evidence>
<evidence type="ECO:0000256" key="12">
    <source>
        <dbReference type="ARBA" id="ARBA00022982"/>
    </source>
</evidence>
<evidence type="ECO:0000256" key="15">
    <source>
        <dbReference type="ARBA" id="ARBA00023136"/>
    </source>
</evidence>
<dbReference type="RefSeq" id="WP_133753356.1">
    <property type="nucleotide sequence ID" value="NZ_SOAW01000001.1"/>
</dbReference>
<feature type="transmembrane region" description="Helical" evidence="19">
    <location>
        <begin position="131"/>
        <end position="149"/>
    </location>
</feature>
<dbReference type="GO" id="GO:0008121">
    <property type="term" value="F:quinol-cytochrome-c reductase activity"/>
    <property type="evidence" value="ECO:0007669"/>
    <property type="project" value="UniProtKB-EC"/>
</dbReference>
<feature type="transmembrane region" description="Helical" evidence="19">
    <location>
        <begin position="437"/>
        <end position="457"/>
    </location>
</feature>
<feature type="domain" description="Cytochrome b/b6 N-terminal region profile" evidence="20">
    <location>
        <begin position="32"/>
        <end position="258"/>
    </location>
</feature>
<dbReference type="PANTHER" id="PTHR19271:SF16">
    <property type="entry name" value="CYTOCHROME B"/>
    <property type="match status" value="1"/>
</dbReference>
<evidence type="ECO:0000256" key="9">
    <source>
        <dbReference type="ARBA" id="ARBA00022692"/>
    </source>
</evidence>
<reference evidence="21 22" key="1">
    <citation type="submission" date="2019-03" db="EMBL/GenBank/DDBJ databases">
        <title>Genomic Encyclopedia of Archaeal and Bacterial Type Strains, Phase II (KMG-II): from individual species to whole genera.</title>
        <authorList>
            <person name="Goeker M."/>
        </authorList>
    </citation>
    <scope>NUCLEOTIDE SEQUENCE [LARGE SCALE GENOMIC DNA]</scope>
    <source>
        <strain evidence="21 22">DSM 24323</strain>
    </source>
</reference>
<evidence type="ECO:0000256" key="19">
    <source>
        <dbReference type="SAM" id="Phobius"/>
    </source>
</evidence>
<keyword evidence="5" id="KW-0813">Transport</keyword>
<evidence type="ECO:0000256" key="2">
    <source>
        <dbReference type="ARBA" id="ARBA00004651"/>
    </source>
</evidence>
<comment type="catalytic activity">
    <reaction evidence="16">
        <text>a quinol + 2 Fe(III)-[cytochrome c](out) = a quinone + 2 Fe(II)-[cytochrome c](out) + 2 H(+)(out)</text>
        <dbReference type="Rhea" id="RHEA:11484"/>
        <dbReference type="Rhea" id="RHEA-COMP:10350"/>
        <dbReference type="Rhea" id="RHEA-COMP:14399"/>
        <dbReference type="ChEBI" id="CHEBI:15378"/>
        <dbReference type="ChEBI" id="CHEBI:24646"/>
        <dbReference type="ChEBI" id="CHEBI:29033"/>
        <dbReference type="ChEBI" id="CHEBI:29034"/>
        <dbReference type="ChEBI" id="CHEBI:132124"/>
        <dbReference type="EC" id="7.1.1.8"/>
    </reaction>
</comment>
<dbReference type="InterPro" id="IPR027387">
    <property type="entry name" value="Cytb/b6-like_sf"/>
</dbReference>
<feature type="compositionally biased region" description="Basic and acidic residues" evidence="18">
    <location>
        <begin position="552"/>
        <end position="581"/>
    </location>
</feature>
<evidence type="ECO:0000256" key="5">
    <source>
        <dbReference type="ARBA" id="ARBA00022448"/>
    </source>
</evidence>
<dbReference type="PROSITE" id="PS51002">
    <property type="entry name" value="CYTB_NTER"/>
    <property type="match status" value="1"/>
</dbReference>
<keyword evidence="11" id="KW-1278">Translocase</keyword>
<dbReference type="AlphaFoldDB" id="A0A4R7J7M7"/>
<feature type="transmembrane region" description="Helical" evidence="19">
    <location>
        <begin position="227"/>
        <end position="251"/>
    </location>
</feature>
<dbReference type="Pfam" id="PF13631">
    <property type="entry name" value="Cytochrom_B_N_2"/>
    <property type="match status" value="1"/>
</dbReference>
<evidence type="ECO:0000256" key="18">
    <source>
        <dbReference type="SAM" id="MobiDB-lite"/>
    </source>
</evidence>
<evidence type="ECO:0000256" key="16">
    <source>
        <dbReference type="ARBA" id="ARBA00029351"/>
    </source>
</evidence>
<dbReference type="InterPro" id="IPR005797">
    <property type="entry name" value="Cyt_b/b6_N"/>
</dbReference>
<evidence type="ECO:0000256" key="11">
    <source>
        <dbReference type="ARBA" id="ARBA00022967"/>
    </source>
</evidence>
<evidence type="ECO:0000256" key="1">
    <source>
        <dbReference type="ARBA" id="ARBA00001971"/>
    </source>
</evidence>
<dbReference type="GO" id="GO:0046872">
    <property type="term" value="F:metal ion binding"/>
    <property type="evidence" value="ECO:0007669"/>
    <property type="project" value="UniProtKB-KW"/>
</dbReference>
<keyword evidence="7" id="KW-0349">Heme</keyword>
<evidence type="ECO:0000256" key="14">
    <source>
        <dbReference type="ARBA" id="ARBA00023004"/>
    </source>
</evidence>
<dbReference type="GO" id="GO:0016491">
    <property type="term" value="F:oxidoreductase activity"/>
    <property type="evidence" value="ECO:0007669"/>
    <property type="project" value="InterPro"/>
</dbReference>
<feature type="region of interest" description="Disordered" evidence="18">
    <location>
        <begin position="544"/>
        <end position="581"/>
    </location>
</feature>
<evidence type="ECO:0000259" key="20">
    <source>
        <dbReference type="PROSITE" id="PS51002"/>
    </source>
</evidence>
<keyword evidence="9 19" id="KW-0812">Transmembrane</keyword>
<feature type="transmembrane region" description="Helical" evidence="19">
    <location>
        <begin position="161"/>
        <end position="181"/>
    </location>
</feature>
<evidence type="ECO:0000256" key="6">
    <source>
        <dbReference type="ARBA" id="ARBA00022475"/>
    </source>
</evidence>
<dbReference type="PANTHER" id="PTHR19271">
    <property type="entry name" value="CYTOCHROME B"/>
    <property type="match status" value="1"/>
</dbReference>
<organism evidence="21 22">
    <name type="scientific">Naumannella halotolerans</name>
    <dbReference type="NCBI Taxonomy" id="993414"/>
    <lineage>
        <taxon>Bacteria</taxon>
        <taxon>Bacillati</taxon>
        <taxon>Actinomycetota</taxon>
        <taxon>Actinomycetes</taxon>
        <taxon>Propionibacteriales</taxon>
        <taxon>Propionibacteriaceae</taxon>
        <taxon>Naumannella</taxon>
    </lineage>
</organism>
<keyword evidence="14" id="KW-0408">Iron</keyword>
<gene>
    <name evidence="21" type="ORF">CLV29_0344</name>
</gene>
<comment type="subcellular location">
    <subcellularLocation>
        <location evidence="2">Cell membrane</location>
        <topology evidence="2">Multi-pass membrane protein</topology>
    </subcellularLocation>
</comment>
<evidence type="ECO:0000256" key="7">
    <source>
        <dbReference type="ARBA" id="ARBA00022617"/>
    </source>
</evidence>
<evidence type="ECO:0000256" key="13">
    <source>
        <dbReference type="ARBA" id="ARBA00022989"/>
    </source>
</evidence>
<dbReference type="InterPro" id="IPR016174">
    <property type="entry name" value="Di-haem_cyt_TM"/>
</dbReference>
<dbReference type="SUPFAM" id="SSF81342">
    <property type="entry name" value="Transmembrane di-heme cytochromes"/>
    <property type="match status" value="1"/>
</dbReference>
<name>A0A4R7J7M7_9ACTN</name>
<feature type="transmembrane region" description="Helical" evidence="19">
    <location>
        <begin position="397"/>
        <end position="417"/>
    </location>
</feature>
<dbReference type="GO" id="GO:0005886">
    <property type="term" value="C:plasma membrane"/>
    <property type="evidence" value="ECO:0007669"/>
    <property type="project" value="UniProtKB-SubCell"/>
</dbReference>
<feature type="transmembrane region" description="Helical" evidence="19">
    <location>
        <begin position="272"/>
        <end position="298"/>
    </location>
</feature>
<evidence type="ECO:0000313" key="21">
    <source>
        <dbReference type="EMBL" id="TDT32756.1"/>
    </source>
</evidence>
<feature type="transmembrane region" description="Helical" evidence="19">
    <location>
        <begin position="61"/>
        <end position="84"/>
    </location>
</feature>
<dbReference type="EMBL" id="SOAW01000001">
    <property type="protein sequence ID" value="TDT32756.1"/>
    <property type="molecule type" value="Genomic_DNA"/>
</dbReference>
<keyword evidence="8" id="KW-0679">Respiratory chain</keyword>
<proteinExistence type="predicted"/>